<gene>
    <name evidence="2" type="ORF">ANCCAN_18779</name>
</gene>
<evidence type="ECO:0000313" key="3">
    <source>
        <dbReference type="Proteomes" id="UP000252519"/>
    </source>
</evidence>
<dbReference type="SUPFAM" id="SSF49562">
    <property type="entry name" value="C2 domain (Calcium/lipid-binding domain, CaLB)"/>
    <property type="match status" value="1"/>
</dbReference>
<organism evidence="2 3">
    <name type="scientific">Ancylostoma caninum</name>
    <name type="common">Dog hookworm</name>
    <dbReference type="NCBI Taxonomy" id="29170"/>
    <lineage>
        <taxon>Eukaryota</taxon>
        <taxon>Metazoa</taxon>
        <taxon>Ecdysozoa</taxon>
        <taxon>Nematoda</taxon>
        <taxon>Chromadorea</taxon>
        <taxon>Rhabditida</taxon>
        <taxon>Rhabditina</taxon>
        <taxon>Rhabditomorpha</taxon>
        <taxon>Strongyloidea</taxon>
        <taxon>Ancylostomatidae</taxon>
        <taxon>Ancylostomatinae</taxon>
        <taxon>Ancylostoma</taxon>
    </lineage>
</organism>
<keyword evidence="3" id="KW-1185">Reference proteome</keyword>
<evidence type="ECO:0000313" key="2">
    <source>
        <dbReference type="EMBL" id="RCN35362.1"/>
    </source>
</evidence>
<name>A0A368FTE7_ANCCA</name>
<reference evidence="2 3" key="1">
    <citation type="submission" date="2014-10" db="EMBL/GenBank/DDBJ databases">
        <title>Draft genome of the hookworm Ancylostoma caninum.</title>
        <authorList>
            <person name="Mitreva M."/>
        </authorList>
    </citation>
    <scope>NUCLEOTIDE SEQUENCE [LARGE SCALE GENOMIC DNA]</scope>
    <source>
        <strain evidence="2 3">Baltimore</strain>
    </source>
</reference>
<dbReference type="PANTHER" id="PTHR45716">
    <property type="entry name" value="BITESIZE, ISOFORM I"/>
    <property type="match status" value="1"/>
</dbReference>
<dbReference type="InterPro" id="IPR035892">
    <property type="entry name" value="C2_domain_sf"/>
</dbReference>
<dbReference type="PANTHER" id="PTHR45716:SF2">
    <property type="entry name" value="BITESIZE, ISOFORM I"/>
    <property type="match status" value="1"/>
</dbReference>
<accession>A0A368FTE7</accession>
<dbReference type="STRING" id="29170.A0A368FTE7"/>
<dbReference type="Proteomes" id="UP000252519">
    <property type="component" value="Unassembled WGS sequence"/>
</dbReference>
<comment type="caution">
    <text evidence="2">The sequence shown here is derived from an EMBL/GenBank/DDBJ whole genome shotgun (WGS) entry which is preliminary data.</text>
</comment>
<dbReference type="Gene3D" id="2.60.40.150">
    <property type="entry name" value="C2 domain"/>
    <property type="match status" value="1"/>
</dbReference>
<dbReference type="Pfam" id="PF00168">
    <property type="entry name" value="C2"/>
    <property type="match status" value="1"/>
</dbReference>
<dbReference type="GO" id="GO:0042043">
    <property type="term" value="F:neurexin family protein binding"/>
    <property type="evidence" value="ECO:0007669"/>
    <property type="project" value="TreeGrafter"/>
</dbReference>
<sequence length="146" mass="16816">MRKLSTYGILFAVFSHVRLYDGVIKENQFPRITKSELEQYNLVISVWHKDLLTQNAPIGEAAINLRDHEWDPACPAWYQLEGKTEVPPDPCPWKMGSASVHIRLTFSLWDRERRIGPLSLLLRDVRFSEMPPQILAHRHATLVASA</sequence>
<feature type="domain" description="C2" evidence="1">
    <location>
        <begin position="34"/>
        <end position="80"/>
    </location>
</feature>
<dbReference type="InterPro" id="IPR000008">
    <property type="entry name" value="C2_dom"/>
</dbReference>
<dbReference type="AlphaFoldDB" id="A0A368FTE7"/>
<proteinExistence type="predicted"/>
<dbReference type="GO" id="GO:0005886">
    <property type="term" value="C:plasma membrane"/>
    <property type="evidence" value="ECO:0007669"/>
    <property type="project" value="TreeGrafter"/>
</dbReference>
<dbReference type="OrthoDB" id="195679at2759"/>
<protein>
    <recommendedName>
        <fullName evidence="1">C2 domain-containing protein</fullName>
    </recommendedName>
</protein>
<dbReference type="GO" id="GO:0006887">
    <property type="term" value="P:exocytosis"/>
    <property type="evidence" value="ECO:0007669"/>
    <property type="project" value="TreeGrafter"/>
</dbReference>
<evidence type="ECO:0000259" key="1">
    <source>
        <dbReference type="Pfam" id="PF00168"/>
    </source>
</evidence>
<dbReference type="EMBL" id="JOJR01000672">
    <property type="protein sequence ID" value="RCN35362.1"/>
    <property type="molecule type" value="Genomic_DNA"/>
</dbReference>
<dbReference type="GO" id="GO:0070382">
    <property type="term" value="C:exocytic vesicle"/>
    <property type="evidence" value="ECO:0007669"/>
    <property type="project" value="TreeGrafter"/>
</dbReference>